<evidence type="ECO:0000313" key="3">
    <source>
        <dbReference type="Proteomes" id="UP000001819"/>
    </source>
</evidence>
<feature type="signal peptide" evidence="2">
    <location>
        <begin position="1"/>
        <end position="20"/>
    </location>
</feature>
<keyword evidence="3" id="KW-1185">Reference proteome</keyword>
<dbReference type="RefSeq" id="XP_015037027.2">
    <property type="nucleotide sequence ID" value="XM_015181541.2"/>
</dbReference>
<protein>
    <submittedName>
        <fullName evidence="4">Uncharacterized protein isoform X1</fullName>
    </submittedName>
</protein>
<accession>A0A6I8VB63</accession>
<gene>
    <name evidence="4" type="primary">LOC6897410</name>
</gene>
<feature type="region of interest" description="Disordered" evidence="1">
    <location>
        <begin position="95"/>
        <end position="129"/>
    </location>
</feature>
<organism evidence="3 4">
    <name type="scientific">Drosophila pseudoobscura pseudoobscura</name>
    <name type="common">Fruit fly</name>
    <dbReference type="NCBI Taxonomy" id="46245"/>
    <lineage>
        <taxon>Eukaryota</taxon>
        <taxon>Metazoa</taxon>
        <taxon>Ecdysozoa</taxon>
        <taxon>Arthropoda</taxon>
        <taxon>Hexapoda</taxon>
        <taxon>Insecta</taxon>
        <taxon>Pterygota</taxon>
        <taxon>Neoptera</taxon>
        <taxon>Endopterygota</taxon>
        <taxon>Diptera</taxon>
        <taxon>Brachycera</taxon>
        <taxon>Muscomorpha</taxon>
        <taxon>Ephydroidea</taxon>
        <taxon>Drosophilidae</taxon>
        <taxon>Drosophila</taxon>
        <taxon>Sophophora</taxon>
    </lineage>
</organism>
<name>A0A6I8VB63_DROPS</name>
<evidence type="ECO:0000256" key="2">
    <source>
        <dbReference type="SAM" id="SignalP"/>
    </source>
</evidence>
<dbReference type="InParanoid" id="A0A6I8VB63"/>
<keyword evidence="2" id="KW-0732">Signal</keyword>
<evidence type="ECO:0000256" key="1">
    <source>
        <dbReference type="SAM" id="MobiDB-lite"/>
    </source>
</evidence>
<sequence length="445" mass="50276">MLNHLFFALFMGCLISIIRAAPTLPPSTVRVHLKPSSSFFIHPPRTTTSKRLAISKVNSTTHDWWYFRSKTVDSKSKAKVQGIGNEKRLVKLDLRPTTNSRNFSTPSGRKSDINIEKENEDKRLSKKRSHVRVVVPLSSTRLSVGAKDPKTRKIGVTPNTSLFPATRNQGLLLLHPRPATNAQNLSASSIQKSHIKGEGRTQTKNRFQIRRTTSLTSIHPSVGVDDPKIHPGGIGVTSNASTLPVTRNLGLMLLDPRPITDFQNLSSPPVAPGFRSQVQKTTRKIPMELTIPMKYLTSPQNVLMMDAAPEDDQMIHTEAPVWKDTRYHFQHQSRQPKIRLESSPIMEFYPEDGKLNTVCWNKSTIRGTDMVMNYIKPHIYKKPYGKRHLYPAFRKANGTSGMPLLFCHSSDSAPVQMFLKCMIMRHMMMESLVPKYPYHQVQPGP</sequence>
<dbReference type="KEGG" id="dpo:6897410"/>
<dbReference type="Proteomes" id="UP000001819">
    <property type="component" value="Chromosome 2"/>
</dbReference>
<evidence type="ECO:0000313" key="4">
    <source>
        <dbReference type="RefSeq" id="XP_015037027.2"/>
    </source>
</evidence>
<feature type="chain" id="PRO_5026250714" evidence="2">
    <location>
        <begin position="21"/>
        <end position="445"/>
    </location>
</feature>
<proteinExistence type="predicted"/>
<reference evidence="3" key="1">
    <citation type="submission" date="2024-06" db="UniProtKB">
        <authorList>
            <consortium name="RefSeq"/>
        </authorList>
    </citation>
    <scope>NUCLEOTIDE SEQUENCE [LARGE SCALE GENOMIC DNA]</scope>
    <source>
        <strain evidence="3">MV2-25</strain>
    </source>
</reference>
<feature type="compositionally biased region" description="Polar residues" evidence="1">
    <location>
        <begin position="96"/>
        <end position="108"/>
    </location>
</feature>
<dbReference type="AlphaFoldDB" id="A0A6I8VB63"/>
<reference evidence="4" key="2">
    <citation type="submission" date="2025-08" db="UniProtKB">
        <authorList>
            <consortium name="RefSeq"/>
        </authorList>
    </citation>
    <scope>IDENTIFICATION</scope>
    <source>
        <strain evidence="4">MV-25-SWS-2005</strain>
        <tissue evidence="4">Whole body</tissue>
    </source>
</reference>
<feature type="compositionally biased region" description="Basic and acidic residues" evidence="1">
    <location>
        <begin position="109"/>
        <end position="123"/>
    </location>
</feature>